<reference evidence="4" key="1">
    <citation type="journal article" date="2019" name="Int. J. Syst. Evol. Microbiol.">
        <title>The Global Catalogue of Microorganisms (GCM) 10K type strain sequencing project: providing services to taxonomists for standard genome sequencing and annotation.</title>
        <authorList>
            <consortium name="The Broad Institute Genomics Platform"/>
            <consortium name="The Broad Institute Genome Sequencing Center for Infectious Disease"/>
            <person name="Wu L."/>
            <person name="Ma J."/>
        </authorList>
    </citation>
    <scope>NUCLEOTIDE SEQUENCE [LARGE SCALE GENOMIC DNA]</scope>
    <source>
        <strain evidence="4">CGMCC 4.1469</strain>
    </source>
</reference>
<dbReference type="RefSeq" id="WP_313767633.1">
    <property type="nucleotide sequence ID" value="NZ_BAAAVH010000065.1"/>
</dbReference>
<dbReference type="CDD" id="cd02440">
    <property type="entry name" value="AdoMet_MTases"/>
    <property type="match status" value="1"/>
</dbReference>
<evidence type="ECO:0000313" key="4">
    <source>
        <dbReference type="Proteomes" id="UP001596067"/>
    </source>
</evidence>
<dbReference type="PANTHER" id="PTHR43861:SF3">
    <property type="entry name" value="PUTATIVE (AFU_ORTHOLOGUE AFUA_2G14390)-RELATED"/>
    <property type="match status" value="1"/>
</dbReference>
<dbReference type="EMBL" id="JBHSOD010000054">
    <property type="protein sequence ID" value="MFC5889301.1"/>
    <property type="molecule type" value="Genomic_DNA"/>
</dbReference>
<keyword evidence="1" id="KW-0808">Transferase</keyword>
<gene>
    <name evidence="3" type="ORF">ACFP0N_30450</name>
</gene>
<dbReference type="InterPro" id="IPR029063">
    <property type="entry name" value="SAM-dependent_MTases_sf"/>
</dbReference>
<feature type="domain" description="Methyltransferase type 11" evidence="2">
    <location>
        <begin position="26"/>
        <end position="122"/>
    </location>
</feature>
<dbReference type="GO" id="GO:0032259">
    <property type="term" value="P:methylation"/>
    <property type="evidence" value="ECO:0007669"/>
    <property type="project" value="UniProtKB-KW"/>
</dbReference>
<dbReference type="Gene3D" id="3.40.50.150">
    <property type="entry name" value="Vaccinia Virus protein VP39"/>
    <property type="match status" value="1"/>
</dbReference>
<keyword evidence="4" id="KW-1185">Reference proteome</keyword>
<comment type="caution">
    <text evidence="3">The sequence shown here is derived from an EMBL/GenBank/DDBJ whole genome shotgun (WGS) entry which is preliminary data.</text>
</comment>
<proteinExistence type="predicted"/>
<evidence type="ECO:0000256" key="1">
    <source>
        <dbReference type="ARBA" id="ARBA00022679"/>
    </source>
</evidence>
<dbReference type="SUPFAM" id="SSF53335">
    <property type="entry name" value="S-adenosyl-L-methionine-dependent methyltransferases"/>
    <property type="match status" value="1"/>
</dbReference>
<dbReference type="Pfam" id="PF08241">
    <property type="entry name" value="Methyltransf_11"/>
    <property type="match status" value="1"/>
</dbReference>
<evidence type="ECO:0000313" key="3">
    <source>
        <dbReference type="EMBL" id="MFC5889301.1"/>
    </source>
</evidence>
<protein>
    <submittedName>
        <fullName evidence="3">Methyltransferase domain-containing protein</fullName>
    </submittedName>
</protein>
<accession>A0ABW1F524</accession>
<dbReference type="PANTHER" id="PTHR43861">
    <property type="entry name" value="TRANS-ACONITATE 2-METHYLTRANSFERASE-RELATED"/>
    <property type="match status" value="1"/>
</dbReference>
<sequence>MSEADEAIHEHLVDRAELTAHGCVADLGCGRGPTLAAFARRFPRARLIGLDHSPAGVDAARELLAGHRGGADLRVADLAEPLPLATDCADAVVSYNVLECLADPAALLREVARVLRPGGRAVLAHVDFDSLMIAGAPRGLDRRICHAFTDDRQPWMEHADGRIGRKLPGLLAESPLVVEQVTPLVTTSTELAGQAARRIDGIRHALTEAARRDAGPVSSAEIEEWHAAVRGAAAAGRFFFAETAVVVTARVPA</sequence>
<organism evidence="3 4">
    <name type="scientific">Kitasatospora aburaviensis</name>
    <dbReference type="NCBI Taxonomy" id="67265"/>
    <lineage>
        <taxon>Bacteria</taxon>
        <taxon>Bacillati</taxon>
        <taxon>Actinomycetota</taxon>
        <taxon>Actinomycetes</taxon>
        <taxon>Kitasatosporales</taxon>
        <taxon>Streptomycetaceae</taxon>
        <taxon>Kitasatospora</taxon>
    </lineage>
</organism>
<dbReference type="InterPro" id="IPR013216">
    <property type="entry name" value="Methyltransf_11"/>
</dbReference>
<keyword evidence="3" id="KW-0489">Methyltransferase</keyword>
<dbReference type="GO" id="GO:0008168">
    <property type="term" value="F:methyltransferase activity"/>
    <property type="evidence" value="ECO:0007669"/>
    <property type="project" value="UniProtKB-KW"/>
</dbReference>
<dbReference type="Proteomes" id="UP001596067">
    <property type="component" value="Unassembled WGS sequence"/>
</dbReference>
<evidence type="ECO:0000259" key="2">
    <source>
        <dbReference type="Pfam" id="PF08241"/>
    </source>
</evidence>
<name>A0ABW1F524_9ACTN</name>